<dbReference type="eggNOG" id="ENOG502QSXK">
    <property type="taxonomic scope" value="Eukaryota"/>
</dbReference>
<dbReference type="Pfam" id="PF25156">
    <property type="entry name" value="PNGase_A_C"/>
    <property type="match status" value="2"/>
</dbReference>
<evidence type="ECO:0000259" key="1">
    <source>
        <dbReference type="Pfam" id="PF12222"/>
    </source>
</evidence>
<proteinExistence type="predicted"/>
<dbReference type="Pfam" id="PF12222">
    <property type="entry name" value="PNGaseA"/>
    <property type="match status" value="2"/>
</dbReference>
<reference evidence="2 3" key="1">
    <citation type="journal article" date="2012" name="Nature">
        <title>Repeated polyploidization of Gossypium genomes and the evolution of spinnable cotton fibres.</title>
        <authorList>
            <person name="Paterson A.H."/>
            <person name="Wendel J.F."/>
            <person name="Gundlach H."/>
            <person name="Guo H."/>
            <person name="Jenkins J."/>
            <person name="Jin D."/>
            <person name="Llewellyn D."/>
            <person name="Showmaker K.C."/>
            <person name="Shu S."/>
            <person name="Udall J."/>
            <person name="Yoo M.J."/>
            <person name="Byers R."/>
            <person name="Chen W."/>
            <person name="Doron-Faigenboim A."/>
            <person name="Duke M.V."/>
            <person name="Gong L."/>
            <person name="Grimwood J."/>
            <person name="Grover C."/>
            <person name="Grupp K."/>
            <person name="Hu G."/>
            <person name="Lee T.H."/>
            <person name="Li J."/>
            <person name="Lin L."/>
            <person name="Liu T."/>
            <person name="Marler B.S."/>
            <person name="Page J.T."/>
            <person name="Roberts A.W."/>
            <person name="Romanel E."/>
            <person name="Sanders W.S."/>
            <person name="Szadkowski E."/>
            <person name="Tan X."/>
            <person name="Tang H."/>
            <person name="Xu C."/>
            <person name="Wang J."/>
            <person name="Wang Z."/>
            <person name="Zhang D."/>
            <person name="Zhang L."/>
            <person name="Ashrafi H."/>
            <person name="Bedon F."/>
            <person name="Bowers J.E."/>
            <person name="Brubaker C.L."/>
            <person name="Chee P.W."/>
            <person name="Das S."/>
            <person name="Gingle A.R."/>
            <person name="Haigler C.H."/>
            <person name="Harker D."/>
            <person name="Hoffmann L.V."/>
            <person name="Hovav R."/>
            <person name="Jones D.C."/>
            <person name="Lemke C."/>
            <person name="Mansoor S."/>
            <person name="ur Rahman M."/>
            <person name="Rainville L.N."/>
            <person name="Rambani A."/>
            <person name="Reddy U.K."/>
            <person name="Rong J.K."/>
            <person name="Saranga Y."/>
            <person name="Scheffler B.E."/>
            <person name="Scheffler J.A."/>
            <person name="Stelly D.M."/>
            <person name="Triplett B.A."/>
            <person name="Van Deynze A."/>
            <person name="Vaslin M.F."/>
            <person name="Waghmare V.N."/>
            <person name="Walford S.A."/>
            <person name="Wright R.J."/>
            <person name="Zaki E.A."/>
            <person name="Zhang T."/>
            <person name="Dennis E.S."/>
            <person name="Mayer K.F."/>
            <person name="Peterson D.G."/>
            <person name="Rokhsar D.S."/>
            <person name="Wang X."/>
            <person name="Schmutz J."/>
        </authorList>
    </citation>
    <scope>NUCLEOTIDE SEQUENCE [LARGE SCALE GENOMIC DNA]</scope>
</reference>
<dbReference type="OMA" id="NDEDWYM"/>
<dbReference type="InterPro" id="IPR021102">
    <property type="entry name" value="PNGase_A"/>
</dbReference>
<protein>
    <recommendedName>
        <fullName evidence="1">Peptide N-acetyl-beta-D-glucosaminyl asparaginase amidase A N-terminal domain-containing protein</fullName>
    </recommendedName>
</protein>
<dbReference type="InterPro" id="IPR056948">
    <property type="entry name" value="PNGaseA_N"/>
</dbReference>
<evidence type="ECO:0000313" key="3">
    <source>
        <dbReference type="Proteomes" id="UP000032304"/>
    </source>
</evidence>
<accession>A0A0D2SFW0</accession>
<dbReference type="PANTHER" id="PTHR31104">
    <property type="entry name" value="PEPTIDE-N4-(N-ACETYL-BETA-GLUCOSAMINYL)ASPARAGINE AMIDASE A PROTEIN"/>
    <property type="match status" value="1"/>
</dbReference>
<dbReference type="AlphaFoldDB" id="A0A0D2SFW0"/>
<keyword evidence="3" id="KW-1185">Reference proteome</keyword>
<gene>
    <name evidence="2" type="ORF">B456_013G173800</name>
</gene>
<dbReference type="Proteomes" id="UP000032304">
    <property type="component" value="Chromosome 13"/>
</dbReference>
<evidence type="ECO:0000313" key="2">
    <source>
        <dbReference type="EMBL" id="KJB82057.1"/>
    </source>
</evidence>
<dbReference type="Gramene" id="KJB82057">
    <property type="protein sequence ID" value="KJB82057"/>
    <property type="gene ID" value="B456_013G173800"/>
</dbReference>
<feature type="domain" description="Peptide N-acetyl-beta-D-glucosaminyl asparaginase amidase A N-terminal" evidence="1">
    <location>
        <begin position="704"/>
        <end position="1031"/>
    </location>
</feature>
<organism evidence="2 3">
    <name type="scientific">Gossypium raimondii</name>
    <name type="common">Peruvian cotton</name>
    <name type="synonym">Gossypium klotzschianum subsp. raimondii</name>
    <dbReference type="NCBI Taxonomy" id="29730"/>
    <lineage>
        <taxon>Eukaryota</taxon>
        <taxon>Viridiplantae</taxon>
        <taxon>Streptophyta</taxon>
        <taxon>Embryophyta</taxon>
        <taxon>Tracheophyta</taxon>
        <taxon>Spermatophyta</taxon>
        <taxon>Magnoliopsida</taxon>
        <taxon>eudicotyledons</taxon>
        <taxon>Gunneridae</taxon>
        <taxon>Pentapetalae</taxon>
        <taxon>rosids</taxon>
        <taxon>malvids</taxon>
        <taxon>Malvales</taxon>
        <taxon>Malvaceae</taxon>
        <taxon>Malvoideae</taxon>
        <taxon>Gossypium</taxon>
    </lineage>
</organism>
<feature type="domain" description="Peptide N-acetyl-beta-D-glucosaminyl asparaginase amidase A N-terminal" evidence="1">
    <location>
        <begin position="46"/>
        <end position="376"/>
    </location>
</feature>
<dbReference type="EMBL" id="CM001752">
    <property type="protein sequence ID" value="KJB82057.1"/>
    <property type="molecule type" value="Genomic_DNA"/>
</dbReference>
<sequence>MANLHKSKNMILRSNHRSHLINTIPFNENSSTVYFEVAKPIKLPNTKPCSYHVLHHDFGFTYGRPPVVVNYTPPACYSQKFTKIVLEWKATCKGTQFDRIFGVWLSGVELLRGCTAEPTPKGIIWSVEKDITRYNSLLLKNQTQTLAVYLGNIVDQTYTGVYHVNLTFHFYPVECNVMINNDENKTSLNNLASNYYSKADLILPISQDRPLNDGLWFEVRNSNETKSKQFQIPENVYRAVLEVYISFHENDEFWYGNFQNDYIAANNLSDTPGNGPFREVVIYLDGEVVGAVWPFTVIYTGGINPSFWTPITGISSFNLPSYDTEMTPFLGNMLDGKPHTLGFSVTNALNVWFIDANLHLWLDTRKAKTEGGLVKFSNKAANVYEESDFKGLNGTFLTNSKRLISSTGWIKSSYGNITTHSIQEFRYNNSLQVAKDGDFQVVDQMIHFNDRVYTKMPFHHVHVEESFRTFHLNFYADFTLQGEGSFIFVSNVTLGFNENKYKHGGLDFFISFLRNTQKAQSVIEVKNYSTTKRLRGTKQVYEYHGSDMCYSRNISSSNNLIEYDEVGKLCDDFEVKPQFLIVSSSDHPSNTSSLPWSLEAIEMATSQTISCISKHSGWNQQVTKKAEEALELSSKTKLSMASFFLNPLLYLLPLLFLDPLFSQANLHHSKTFKSSLFFQSSANETISPTLYFEVTKPINLPATRPCSLTVLQHDFGFTYGKPPVLADYNFPSDCPFQEFSKIVLEWNATCKGRQFDRIFGVWLSGVELLRSCTAEPRPNGIFWSVKKDITRYSSLLLSNDTQTFAVYLGNIVDKTYTGVYHVNVTLYFYPAVEKPVLSKEKWGDFGSEVDSKADLIIPFSRDMPLNDGLWYEIENATDVKVKEFVIPQNVYRAVLEVYVSFHENDEFWYGNLPNEYIAANNLTDVAGNGPFREVVVSLDGEVVGAVWPFTVVYTGGINPLLWRPVSAIGSFDLPTYDIEITPFLGNLLNGKPHKLSFSVTNALNVWYIDANLHLWIDSKSAKTEGKLLQYDIVPLSVTSVVDFKGLNGTFVTNTTRFISSTGWVKSSYGIVTTKSIQDLSYSNSMVINGNLQIINQTIHFNDSVYADIPAPNAVSKKSLKRFLFYLYSDDIDQGNRTTFSVSNVTLEFDEKKFNDADAGSPSSSLRNLQKGKGVMVVKDNLVVSGVASTQQSYNYEDGNFCYSRNISSSNYTILYDEVRNTCDERAKSLFRYSLSRWWPFPARRAFLTSHVTDSNGSL</sequence>
<name>A0A0D2SFW0_GOSRA</name>